<dbReference type="Gene3D" id="3.10.20.410">
    <property type="match status" value="1"/>
</dbReference>
<comment type="caution">
    <text evidence="11">The sequence shown here is derived from an EMBL/GenBank/DDBJ whole genome shotgun (WGS) entry which is preliminary data.</text>
</comment>
<organism evidence="11 12">
    <name type="scientific">Citrobacter meridianamericanus</name>
    <dbReference type="NCBI Taxonomy" id="2894201"/>
    <lineage>
        <taxon>Bacteria</taxon>
        <taxon>Pseudomonadati</taxon>
        <taxon>Pseudomonadota</taxon>
        <taxon>Gammaproteobacteria</taxon>
        <taxon>Enterobacterales</taxon>
        <taxon>Enterobacteriaceae</taxon>
        <taxon>Citrobacter</taxon>
    </lineage>
</organism>
<evidence type="ECO:0000256" key="3">
    <source>
        <dbReference type="ARBA" id="ARBA00022448"/>
    </source>
</evidence>
<feature type="domain" description="PapC-like C-terminal" evidence="9">
    <location>
        <begin position="735"/>
        <end position="799"/>
    </location>
</feature>
<dbReference type="PANTHER" id="PTHR30451:SF20">
    <property type="entry name" value="FIMBRIAE USHER"/>
    <property type="match status" value="1"/>
</dbReference>
<evidence type="ECO:0000256" key="7">
    <source>
        <dbReference type="ARBA" id="ARBA00023136"/>
    </source>
</evidence>
<evidence type="ECO:0000313" key="12">
    <source>
        <dbReference type="Proteomes" id="UP001139290"/>
    </source>
</evidence>
<name>A0ABT1B6D6_9ENTR</name>
<protein>
    <submittedName>
        <fullName evidence="11">Fimbrial biogenesis outer membrane usher protein</fullName>
    </submittedName>
</protein>
<dbReference type="Gene3D" id="2.60.40.2610">
    <property type="entry name" value="Outer membrane usher protein FimD, plug domain"/>
    <property type="match status" value="1"/>
</dbReference>
<accession>A0ABT1B6D6</accession>
<comment type="similarity">
    <text evidence="2">Belongs to the fimbrial export usher family.</text>
</comment>
<keyword evidence="5" id="KW-0812">Transmembrane</keyword>
<dbReference type="EMBL" id="JAJJVQ010000002">
    <property type="protein sequence ID" value="MCO5781395.1"/>
    <property type="molecule type" value="Genomic_DNA"/>
</dbReference>
<dbReference type="Pfam" id="PF13953">
    <property type="entry name" value="PapC_C"/>
    <property type="match status" value="1"/>
</dbReference>
<comment type="subcellular location">
    <subcellularLocation>
        <location evidence="1">Cell outer membrane</location>
        <topology evidence="1">Multi-pass membrane protein</topology>
    </subcellularLocation>
</comment>
<keyword evidence="7" id="KW-0472">Membrane</keyword>
<dbReference type="InterPro" id="IPR025885">
    <property type="entry name" value="PapC_N"/>
</dbReference>
<dbReference type="SUPFAM" id="SSF141729">
    <property type="entry name" value="FimD N-terminal domain-like"/>
    <property type="match status" value="1"/>
</dbReference>
<keyword evidence="4" id="KW-1134">Transmembrane beta strand</keyword>
<keyword evidence="3" id="KW-0813">Transport</keyword>
<dbReference type="Pfam" id="PF00577">
    <property type="entry name" value="Usher"/>
    <property type="match status" value="1"/>
</dbReference>
<dbReference type="Gene3D" id="2.60.40.2070">
    <property type="match status" value="1"/>
</dbReference>
<dbReference type="Proteomes" id="UP001139290">
    <property type="component" value="Unassembled WGS sequence"/>
</dbReference>
<evidence type="ECO:0000256" key="5">
    <source>
        <dbReference type="ARBA" id="ARBA00022692"/>
    </source>
</evidence>
<evidence type="ECO:0000259" key="10">
    <source>
        <dbReference type="Pfam" id="PF13954"/>
    </source>
</evidence>
<feature type="domain" description="PapC N-terminal" evidence="10">
    <location>
        <begin position="2"/>
        <end position="137"/>
    </location>
</feature>
<evidence type="ECO:0000256" key="8">
    <source>
        <dbReference type="ARBA" id="ARBA00023237"/>
    </source>
</evidence>
<dbReference type="InterPro" id="IPR025949">
    <property type="entry name" value="PapC-like_C"/>
</dbReference>
<evidence type="ECO:0000259" key="9">
    <source>
        <dbReference type="Pfam" id="PF13953"/>
    </source>
</evidence>
<proteinExistence type="inferred from homology"/>
<reference evidence="11" key="1">
    <citation type="submission" date="2021-11" db="EMBL/GenBank/DDBJ databases">
        <title>Citrobacter meridianamericanus sp. nov. isolated from soil.</title>
        <authorList>
            <person name="Furlan J.P.R."/>
            <person name="Stehling E.G."/>
        </authorList>
    </citation>
    <scope>NUCLEOTIDE SEQUENCE</scope>
    <source>
        <strain evidence="11">BR102</strain>
    </source>
</reference>
<evidence type="ECO:0000313" key="11">
    <source>
        <dbReference type="EMBL" id="MCO5781395.1"/>
    </source>
</evidence>
<evidence type="ECO:0000256" key="6">
    <source>
        <dbReference type="ARBA" id="ARBA00022729"/>
    </source>
</evidence>
<keyword evidence="6" id="KW-0732">Signal</keyword>
<sequence>MLLGNAKDQQIIARFNHANSVAAGTYQVDIFINGNFYSRESLVFAPNAQGKVSPCLSQELLTKGGVDPQSITPVDHTAQCATLESQVKDSSNHFDFARLRLDLFIPQALMVRTPRGKVSAGDLSAGETVAFANYDTNYYRTDTSGQTSESTYLGLNAGLNLGLWQFRHQANYNRYSSDSGPGSNHWTPLRTYVQRPIMALRSQLTLGDSYTSGNLFSSIGFRGLQLETDDRMLPESQRGYAPTIRGIASTAAKVTVSQSGNKIYQTTVTPGAFVIDDLYPTSYEGDLVVEIQEADGRISSFTVPFSAVPNSMRPGRSHVNFSAGQVRDIGDSDANFTDLTWQTGLSNAITANSGVRISQGYQSLLGGIVFTNQLGALGLNAVYSRADILGENLNGWRLGATYSRTFSPTATTVALAGYRYSTDGYRDLGDVLGLRDAHDRNGTWNSSTYQQKNQFVLTISQGLSSYGQLYVSGSTSDYRDRRSRDTQYQMGYSNSWGSVSYNLSLSRQQTGSTRYGVQSSQGYSNNASGYSGRTQNTLMFSITVPFGEGSRSPILTTGVSHQSGDDSSTFYQSSLTGTLGENQALSYTVNGAYDNAGTGTTVGANVTQQLPWVTVNGSASHSRDYTQGGASLRGALVAHSGGVTLGPYLGDTFGVIEAEGVDGAEVQNGMGAKINNFGYAIVPSLVPYRYNDIGLDAKGIKNQSAELAENQQRVAPYAGAVVKVRFRTLVGYPLLIKIQRKAEGSLPLGADVYDSKDTVIGLVGQGNQVYARAPKKKGTLRVKWGESPSEQCLLKYDLQDTDISQSLYRLDLPCISI</sequence>
<dbReference type="Gene3D" id="2.60.40.3110">
    <property type="match status" value="1"/>
</dbReference>
<evidence type="ECO:0000256" key="2">
    <source>
        <dbReference type="ARBA" id="ARBA00008064"/>
    </source>
</evidence>
<dbReference type="InterPro" id="IPR037224">
    <property type="entry name" value="PapC_N_sf"/>
</dbReference>
<evidence type="ECO:0000256" key="4">
    <source>
        <dbReference type="ARBA" id="ARBA00022452"/>
    </source>
</evidence>
<dbReference type="Pfam" id="PF13954">
    <property type="entry name" value="PapC_N"/>
    <property type="match status" value="1"/>
</dbReference>
<evidence type="ECO:0000256" key="1">
    <source>
        <dbReference type="ARBA" id="ARBA00004571"/>
    </source>
</evidence>
<dbReference type="PANTHER" id="PTHR30451">
    <property type="entry name" value="OUTER MEMBRANE USHER PROTEIN"/>
    <property type="match status" value="1"/>
</dbReference>
<dbReference type="InterPro" id="IPR000015">
    <property type="entry name" value="Fimb_usher"/>
</dbReference>
<dbReference type="InterPro" id="IPR043142">
    <property type="entry name" value="PapC-like_C_sf"/>
</dbReference>
<gene>
    <name evidence="11" type="ORF">LOD26_08640</name>
</gene>
<dbReference type="InterPro" id="IPR042186">
    <property type="entry name" value="FimD_plug_dom"/>
</dbReference>
<keyword evidence="12" id="KW-1185">Reference proteome</keyword>
<keyword evidence="8" id="KW-0998">Cell outer membrane</keyword>